<keyword evidence="4 7" id="KW-1133">Transmembrane helix</keyword>
<comment type="subcellular location">
    <subcellularLocation>
        <location evidence="1">Membrane</location>
        <topology evidence="1">Single-pass membrane protein</topology>
    </subcellularLocation>
</comment>
<comment type="caution">
    <text evidence="9">The sequence shown here is derived from an EMBL/GenBank/DDBJ whole genome shotgun (WGS) entry which is preliminary data.</text>
</comment>
<dbReference type="SMART" id="SM00397">
    <property type="entry name" value="t_SNARE"/>
    <property type="match status" value="1"/>
</dbReference>
<keyword evidence="10" id="KW-1185">Reference proteome</keyword>
<evidence type="ECO:0000313" key="9">
    <source>
        <dbReference type="EMBL" id="ORC87621.1"/>
    </source>
</evidence>
<protein>
    <submittedName>
        <fullName evidence="9">Putative Qc-SNARE protein</fullName>
    </submittedName>
</protein>
<dbReference type="GO" id="GO:0012505">
    <property type="term" value="C:endomembrane system"/>
    <property type="evidence" value="ECO:0007669"/>
    <property type="project" value="UniProtKB-ARBA"/>
</dbReference>
<accession>A0A1X0NSP4</accession>
<dbReference type="GeneID" id="39986857"/>
<dbReference type="Proteomes" id="UP000192257">
    <property type="component" value="Unassembled WGS sequence"/>
</dbReference>
<evidence type="ECO:0000259" key="8">
    <source>
        <dbReference type="PROSITE" id="PS50192"/>
    </source>
</evidence>
<evidence type="ECO:0000256" key="1">
    <source>
        <dbReference type="ARBA" id="ARBA00004167"/>
    </source>
</evidence>
<dbReference type="SUPFAM" id="SSF58038">
    <property type="entry name" value="SNARE fusion complex"/>
    <property type="match status" value="1"/>
</dbReference>
<feature type="domain" description="T-SNARE coiled-coil homology" evidence="8">
    <location>
        <begin position="150"/>
        <end position="212"/>
    </location>
</feature>
<dbReference type="PANTHER" id="PTHR12791">
    <property type="entry name" value="GOLGI SNARE BET1-RELATED"/>
    <property type="match status" value="1"/>
</dbReference>
<dbReference type="GO" id="GO:0005737">
    <property type="term" value="C:cytoplasm"/>
    <property type="evidence" value="ECO:0007669"/>
    <property type="project" value="UniProtKB-ARBA"/>
</dbReference>
<dbReference type="STRING" id="67003.A0A1X0NSP4"/>
<keyword evidence="3 7" id="KW-0812">Transmembrane</keyword>
<organism evidence="9 10">
    <name type="scientific">Trypanosoma theileri</name>
    <dbReference type="NCBI Taxonomy" id="67003"/>
    <lineage>
        <taxon>Eukaryota</taxon>
        <taxon>Discoba</taxon>
        <taxon>Euglenozoa</taxon>
        <taxon>Kinetoplastea</taxon>
        <taxon>Metakinetoplastina</taxon>
        <taxon>Trypanosomatida</taxon>
        <taxon>Trypanosomatidae</taxon>
        <taxon>Trypanosoma</taxon>
    </lineage>
</organism>
<evidence type="ECO:0000256" key="5">
    <source>
        <dbReference type="ARBA" id="ARBA00023136"/>
    </source>
</evidence>
<dbReference type="SUPFAM" id="SSF47661">
    <property type="entry name" value="t-snare proteins"/>
    <property type="match status" value="1"/>
</dbReference>
<dbReference type="AlphaFoldDB" id="A0A1X0NSP4"/>
<dbReference type="EMBL" id="NBCO01000021">
    <property type="protein sequence ID" value="ORC87621.1"/>
    <property type="molecule type" value="Genomic_DNA"/>
</dbReference>
<feature type="transmembrane region" description="Helical" evidence="7">
    <location>
        <begin position="222"/>
        <end position="240"/>
    </location>
</feature>
<keyword evidence="2" id="KW-0813">Transport</keyword>
<dbReference type="OrthoDB" id="248940at2759"/>
<dbReference type="GO" id="GO:0016192">
    <property type="term" value="P:vesicle-mediated transport"/>
    <property type="evidence" value="ECO:0007669"/>
    <property type="project" value="InterPro"/>
</dbReference>
<dbReference type="VEuPathDB" id="TriTrypDB:TM35_000212270"/>
<name>A0A1X0NSP4_9TRYP</name>
<dbReference type="InterPro" id="IPR000727">
    <property type="entry name" value="T_SNARE_dom"/>
</dbReference>
<dbReference type="Gene3D" id="1.20.5.110">
    <property type="match status" value="1"/>
</dbReference>
<gene>
    <name evidence="9" type="ORF">TM35_000212270</name>
</gene>
<keyword evidence="5 7" id="KW-0472">Membrane</keyword>
<dbReference type="PROSITE" id="PS50192">
    <property type="entry name" value="T_SNARE"/>
    <property type="match status" value="1"/>
</dbReference>
<keyword evidence="6" id="KW-0175">Coiled coil</keyword>
<dbReference type="CDD" id="cd15841">
    <property type="entry name" value="SNARE_Qc"/>
    <property type="match status" value="1"/>
</dbReference>
<evidence type="ECO:0000256" key="4">
    <source>
        <dbReference type="ARBA" id="ARBA00022989"/>
    </source>
</evidence>
<evidence type="ECO:0000256" key="3">
    <source>
        <dbReference type="ARBA" id="ARBA00022692"/>
    </source>
</evidence>
<dbReference type="GO" id="GO:0016020">
    <property type="term" value="C:membrane"/>
    <property type="evidence" value="ECO:0007669"/>
    <property type="project" value="UniProtKB-SubCell"/>
</dbReference>
<evidence type="ECO:0000313" key="10">
    <source>
        <dbReference type="Proteomes" id="UP000192257"/>
    </source>
</evidence>
<dbReference type="RefSeq" id="XP_028881687.1">
    <property type="nucleotide sequence ID" value="XM_029027077.1"/>
</dbReference>
<evidence type="ECO:0000256" key="7">
    <source>
        <dbReference type="SAM" id="Phobius"/>
    </source>
</evidence>
<reference evidence="9 10" key="1">
    <citation type="submission" date="2017-03" db="EMBL/GenBank/DDBJ databases">
        <title>An alternative strategy for trypanosome survival in the mammalian bloodstream revealed through genome and transcriptome analysis of the ubiquitous bovine parasite Trypanosoma (Megatrypanum) theileri.</title>
        <authorList>
            <person name="Kelly S."/>
            <person name="Ivens A."/>
            <person name="Mott A."/>
            <person name="O'Neill E."/>
            <person name="Emms D."/>
            <person name="Macleod O."/>
            <person name="Voorheis P."/>
            <person name="Matthews J."/>
            <person name="Matthews K."/>
            <person name="Carrington M."/>
        </authorList>
    </citation>
    <scope>NUCLEOTIDE SEQUENCE [LARGE SCALE GENOMIC DNA]</scope>
    <source>
        <strain evidence="9">Edinburgh</strain>
    </source>
</reference>
<evidence type="ECO:0000256" key="2">
    <source>
        <dbReference type="ARBA" id="ARBA00022448"/>
    </source>
</evidence>
<dbReference type="InterPro" id="IPR010989">
    <property type="entry name" value="SNARE"/>
</dbReference>
<proteinExistence type="predicted"/>
<sequence>MHGGGSSTTRRGEDPWPRMEKEVEALVNSLLVQIQRYRETPRPTVIAENELCDAVDAANEEVEDMRAALDAAINHPELFPITGEELQARAEKTRAWERDVRKALDLKVKIIRERQRRAAAAAAGGAENNNDASGLRENNDFLQQEHDVQRRYMQEDDVTVDRLAGGVRRVKETAVHISDELHTQDRVLDDIDSGMTRAQMHIEGAMKKVGKLLDSASDSKKIMCIVVLLVILVLLIMFVVK</sequence>
<feature type="coiled-coil region" evidence="6">
    <location>
        <begin position="48"/>
        <end position="75"/>
    </location>
</feature>
<dbReference type="Gene3D" id="1.20.58.90">
    <property type="match status" value="1"/>
</dbReference>
<dbReference type="Pfam" id="PF05739">
    <property type="entry name" value="SNARE"/>
    <property type="match status" value="1"/>
</dbReference>
<evidence type="ECO:0000256" key="6">
    <source>
        <dbReference type="SAM" id="Coils"/>
    </source>
</evidence>